<dbReference type="GO" id="GO:0016787">
    <property type="term" value="F:hydrolase activity"/>
    <property type="evidence" value="ECO:0007669"/>
    <property type="project" value="UniProtKB-KW"/>
</dbReference>
<keyword evidence="7" id="KW-1185">Reference proteome</keyword>
<dbReference type="RefSeq" id="WP_072861381.1">
    <property type="nucleotide sequence ID" value="NZ_FQUX01000002.1"/>
</dbReference>
<evidence type="ECO:0000256" key="4">
    <source>
        <dbReference type="ARBA" id="ARBA00022840"/>
    </source>
</evidence>
<evidence type="ECO:0000256" key="2">
    <source>
        <dbReference type="ARBA" id="ARBA00022801"/>
    </source>
</evidence>
<dbReference type="GO" id="GO:0003676">
    <property type="term" value="F:nucleic acid binding"/>
    <property type="evidence" value="ECO:0007669"/>
    <property type="project" value="InterPro"/>
</dbReference>
<dbReference type="GO" id="GO:0003724">
    <property type="term" value="F:RNA helicase activity"/>
    <property type="evidence" value="ECO:0007669"/>
    <property type="project" value="TreeGrafter"/>
</dbReference>
<name>A0A1M4YTA4_9FLAO</name>
<dbReference type="SMART" id="SM00487">
    <property type="entry name" value="DEXDc"/>
    <property type="match status" value="1"/>
</dbReference>
<dbReference type="OrthoDB" id="1118340at2"/>
<feature type="domain" description="Helicase ATP-binding" evidence="5">
    <location>
        <begin position="30"/>
        <end position="201"/>
    </location>
</feature>
<evidence type="ECO:0000313" key="7">
    <source>
        <dbReference type="Proteomes" id="UP000184406"/>
    </source>
</evidence>
<evidence type="ECO:0000313" key="6">
    <source>
        <dbReference type="EMBL" id="SHF09069.1"/>
    </source>
</evidence>
<dbReference type="Gene3D" id="3.40.50.300">
    <property type="entry name" value="P-loop containing nucleotide triphosphate hydrolases"/>
    <property type="match status" value="1"/>
</dbReference>
<dbReference type="InterPro" id="IPR050079">
    <property type="entry name" value="DEAD_box_RNA_helicase"/>
</dbReference>
<dbReference type="PANTHER" id="PTHR47959">
    <property type="entry name" value="ATP-DEPENDENT RNA HELICASE RHLE-RELATED"/>
    <property type="match status" value="1"/>
</dbReference>
<dbReference type="InterPro" id="IPR014001">
    <property type="entry name" value="Helicase_ATP-bd"/>
</dbReference>
<dbReference type="EMBL" id="FQUX01000002">
    <property type="protein sequence ID" value="SHF09069.1"/>
    <property type="molecule type" value="Genomic_DNA"/>
</dbReference>
<evidence type="ECO:0000256" key="1">
    <source>
        <dbReference type="ARBA" id="ARBA00022741"/>
    </source>
</evidence>
<dbReference type="InterPro" id="IPR011545">
    <property type="entry name" value="DEAD/DEAH_box_helicase_dom"/>
</dbReference>
<protein>
    <submittedName>
        <fullName evidence="6">DEAD/DEAH box helicase</fullName>
    </submittedName>
</protein>
<organism evidence="6 7">
    <name type="scientific">Arenibacter palladensis</name>
    <dbReference type="NCBI Taxonomy" id="237373"/>
    <lineage>
        <taxon>Bacteria</taxon>
        <taxon>Pseudomonadati</taxon>
        <taxon>Bacteroidota</taxon>
        <taxon>Flavobacteriia</taxon>
        <taxon>Flavobacteriales</taxon>
        <taxon>Flavobacteriaceae</taxon>
        <taxon>Arenibacter</taxon>
    </lineage>
</organism>
<dbReference type="SUPFAM" id="SSF52540">
    <property type="entry name" value="P-loop containing nucleoside triphosphate hydrolases"/>
    <property type="match status" value="1"/>
</dbReference>
<keyword evidence="3 6" id="KW-0347">Helicase</keyword>
<accession>A0A1M4YTA4</accession>
<gene>
    <name evidence="6" type="ORF">SAMN03080594_102567</name>
</gene>
<evidence type="ECO:0000259" key="5">
    <source>
        <dbReference type="PROSITE" id="PS51192"/>
    </source>
</evidence>
<keyword evidence="2" id="KW-0378">Hydrolase</keyword>
<dbReference type="GO" id="GO:0005524">
    <property type="term" value="F:ATP binding"/>
    <property type="evidence" value="ECO:0007669"/>
    <property type="project" value="UniProtKB-KW"/>
</dbReference>
<dbReference type="InterPro" id="IPR027417">
    <property type="entry name" value="P-loop_NTPase"/>
</dbReference>
<reference evidence="7" key="1">
    <citation type="submission" date="2016-11" db="EMBL/GenBank/DDBJ databases">
        <authorList>
            <person name="Varghese N."/>
            <person name="Submissions S."/>
        </authorList>
    </citation>
    <scope>NUCLEOTIDE SEQUENCE [LARGE SCALE GENOMIC DNA]</scope>
    <source>
        <strain evidence="7">DSM 17539</strain>
    </source>
</reference>
<evidence type="ECO:0000256" key="3">
    <source>
        <dbReference type="ARBA" id="ARBA00022806"/>
    </source>
</evidence>
<dbReference type="Proteomes" id="UP000184406">
    <property type="component" value="Unassembled WGS sequence"/>
</dbReference>
<proteinExistence type="predicted"/>
<dbReference type="AlphaFoldDB" id="A0A1M4YTA4"/>
<dbReference type="PROSITE" id="PS51192">
    <property type="entry name" value="HELICASE_ATP_BIND_1"/>
    <property type="match status" value="1"/>
</dbReference>
<dbReference type="PANTHER" id="PTHR47959:SF13">
    <property type="entry name" value="ATP-DEPENDENT RNA HELICASE RHLE"/>
    <property type="match status" value="1"/>
</dbReference>
<keyword evidence="1" id="KW-0547">Nucleotide-binding</keyword>
<keyword evidence="4" id="KW-0067">ATP-binding</keyword>
<sequence>MAFKKIQEQLKVALEQQGIKEPLPFQKAILSKIKGGGNVFGIAPDGAGKTTSIIISTLQKLNCAAFEEAPRALIFVKDKEAALALQSEFERFTRRMDLRIYPVYEEHNIEAQRNEIFEGVDIVIATPKRLSKIFYLNGINLGKLKLFIVDDSEFLSKPSPFSDVIRIPESLDRCQYAIFSTKFDHRMERMQELFMANAQIVEVGE</sequence>
<dbReference type="Pfam" id="PF00270">
    <property type="entry name" value="DEAD"/>
    <property type="match status" value="1"/>
</dbReference>
<dbReference type="GO" id="GO:0005829">
    <property type="term" value="C:cytosol"/>
    <property type="evidence" value="ECO:0007669"/>
    <property type="project" value="TreeGrafter"/>
</dbReference>